<feature type="transmembrane region" description="Helical" evidence="6">
    <location>
        <begin position="360"/>
        <end position="383"/>
    </location>
</feature>
<evidence type="ECO:0000256" key="3">
    <source>
        <dbReference type="ARBA" id="ARBA00022692"/>
    </source>
</evidence>
<keyword evidence="5 6" id="KW-0472">Membrane</keyword>
<feature type="transmembrane region" description="Helical" evidence="6">
    <location>
        <begin position="724"/>
        <end position="746"/>
    </location>
</feature>
<comment type="caution">
    <text evidence="9">The sequence shown here is derived from an EMBL/GenBank/DDBJ whole genome shotgun (WGS) entry which is preliminary data.</text>
</comment>
<feature type="transmembrane region" description="Helical" evidence="6">
    <location>
        <begin position="311"/>
        <end position="340"/>
    </location>
</feature>
<name>A0A506U176_9HYPH</name>
<keyword evidence="3 6" id="KW-0812">Transmembrane</keyword>
<dbReference type="RefSeq" id="WP_141150843.1">
    <property type="nucleotide sequence ID" value="NZ_VHLG01000017.1"/>
</dbReference>
<gene>
    <name evidence="9" type="ORF">FJU08_20100</name>
</gene>
<evidence type="ECO:0000313" key="9">
    <source>
        <dbReference type="EMBL" id="TPW27520.1"/>
    </source>
</evidence>
<evidence type="ECO:0000259" key="8">
    <source>
        <dbReference type="Pfam" id="PF12704"/>
    </source>
</evidence>
<feature type="transmembrane region" description="Helical" evidence="6">
    <location>
        <begin position="21"/>
        <end position="43"/>
    </location>
</feature>
<evidence type="ECO:0000256" key="5">
    <source>
        <dbReference type="ARBA" id="ARBA00023136"/>
    </source>
</evidence>
<accession>A0A506U176</accession>
<sequence length="848" mass="88594">MMKSRANPALALRFALREMRGGLAGFYIFLACIALGVTAIAAVNSVADAVNAGISERGRQLLAGDIRFETDNEPLSGDMLSYVEGLGTVSQAITLRSMARKADGSDQSLVEVKAVDSLYPLYGSVIADPDAPLKQALAQSGDRYGVLVAPLLIDRLGLAIGDTLLLGNAKLAVTGTITEEPDALSEGFGFAPRVLLSTKALEASGLVTTGSLVSYAYRVKLSDPQANVSALSDAAKKRFPDAGWSIRTSERAAPSLSENVDRLSQFLTLVGLATLIAGGVGIANAVSAYLEGRRNAIAAFKCLGAPAGTVVMIYFLQIVLVALIGIAIGLVFGALIPFIALPLLADILPIGATAALYPGALLLAAAFGLLTAIAFAIPALASARAVPATALTRAMTFETTRKLPLSYLLTAALTLGLIAALAIFTAEDRQLAAIFLAAMAGSFLILRFVATGIKAIARITPRPHQPSLRLALGNLHRPGALTGPVVLSLGLGLTLLVALALVDGNLNRELSASLPERAPDFFFVDIQGNEADGFREIVGQEAPGGDLSMVPMLRGRITALNGVKPSEANVAPGGRWVLRGDRGITFAEALPENSTLAEGEWWAKDYAGPPLVSFSEEEGKELGLKLGDTVTVQVLGREITATIANFRKVEWQSMSINFVMVFSPNTFAGAPVSYLATLVDQSADTATNAAVMRAVANAYPTVTTIEVKSALDVAGKLVSQLGTAIRAAAVIALLAAMLVLAGALSAGNRRRGHDSVVLKTLGATRPALIRAFIYEYALLGLLTGVFALLAGSIAAWYAVAKIMTLPFTLLPLTALSTVILAVIVTVTIGLFGTWHILGQKASLYLREL</sequence>
<dbReference type="InterPro" id="IPR038766">
    <property type="entry name" value="Membrane_comp_ABC_pdt"/>
</dbReference>
<feature type="transmembrane region" description="Helical" evidence="6">
    <location>
        <begin position="809"/>
        <end position="837"/>
    </location>
</feature>
<reference evidence="9 10" key="1">
    <citation type="submission" date="2019-06" db="EMBL/GenBank/DDBJ databases">
        <authorList>
            <person name="Li M."/>
        </authorList>
    </citation>
    <scope>NUCLEOTIDE SEQUENCE [LARGE SCALE GENOMIC DNA]</scope>
    <source>
        <strain evidence="9 10">BGMRC2036</strain>
    </source>
</reference>
<feature type="domain" description="ABC3 transporter permease C-terminal" evidence="7">
    <location>
        <begin position="728"/>
        <end position="839"/>
    </location>
</feature>
<keyword evidence="4 6" id="KW-1133">Transmembrane helix</keyword>
<organism evidence="9 10">
    <name type="scientific">Martelella alba</name>
    <dbReference type="NCBI Taxonomy" id="2590451"/>
    <lineage>
        <taxon>Bacteria</taxon>
        <taxon>Pseudomonadati</taxon>
        <taxon>Pseudomonadota</taxon>
        <taxon>Alphaproteobacteria</taxon>
        <taxon>Hyphomicrobiales</taxon>
        <taxon>Aurantimonadaceae</taxon>
        <taxon>Martelella</taxon>
    </lineage>
</organism>
<evidence type="ECO:0000256" key="1">
    <source>
        <dbReference type="ARBA" id="ARBA00004651"/>
    </source>
</evidence>
<feature type="domain" description="MacB-like periplasmic core" evidence="8">
    <location>
        <begin position="30"/>
        <end position="233"/>
    </location>
</feature>
<evidence type="ECO:0000256" key="2">
    <source>
        <dbReference type="ARBA" id="ARBA00022475"/>
    </source>
</evidence>
<dbReference type="PANTHER" id="PTHR30287:SF1">
    <property type="entry name" value="INNER MEMBRANE PROTEIN"/>
    <property type="match status" value="1"/>
</dbReference>
<proteinExistence type="predicted"/>
<feature type="transmembrane region" description="Helical" evidence="6">
    <location>
        <begin position="767"/>
        <end position="797"/>
    </location>
</feature>
<keyword evidence="2" id="KW-1003">Cell membrane</keyword>
<evidence type="ECO:0000259" key="7">
    <source>
        <dbReference type="Pfam" id="PF02687"/>
    </source>
</evidence>
<dbReference type="PROSITE" id="PS51257">
    <property type="entry name" value="PROKAR_LIPOPROTEIN"/>
    <property type="match status" value="1"/>
</dbReference>
<dbReference type="AlphaFoldDB" id="A0A506U176"/>
<dbReference type="PANTHER" id="PTHR30287">
    <property type="entry name" value="MEMBRANE COMPONENT OF PREDICTED ABC SUPERFAMILY METABOLITE UPTAKE TRANSPORTER"/>
    <property type="match status" value="1"/>
</dbReference>
<evidence type="ECO:0000313" key="10">
    <source>
        <dbReference type="Proteomes" id="UP000318801"/>
    </source>
</evidence>
<dbReference type="Proteomes" id="UP000318801">
    <property type="component" value="Unassembled WGS sequence"/>
</dbReference>
<dbReference type="InterPro" id="IPR003838">
    <property type="entry name" value="ABC3_permease_C"/>
</dbReference>
<protein>
    <submittedName>
        <fullName evidence="9">ABC transporter permease</fullName>
    </submittedName>
</protein>
<feature type="domain" description="ABC3 transporter permease C-terminal" evidence="7">
    <location>
        <begin position="270"/>
        <end position="384"/>
    </location>
</feature>
<keyword evidence="10" id="KW-1185">Reference proteome</keyword>
<comment type="subcellular location">
    <subcellularLocation>
        <location evidence="1">Cell membrane</location>
        <topology evidence="1">Multi-pass membrane protein</topology>
    </subcellularLocation>
</comment>
<evidence type="ECO:0000256" key="6">
    <source>
        <dbReference type="SAM" id="Phobius"/>
    </source>
</evidence>
<feature type="transmembrane region" description="Helical" evidence="6">
    <location>
        <begin position="432"/>
        <end position="457"/>
    </location>
</feature>
<feature type="transmembrane region" description="Helical" evidence="6">
    <location>
        <begin position="478"/>
        <end position="502"/>
    </location>
</feature>
<dbReference type="GO" id="GO:0005886">
    <property type="term" value="C:plasma membrane"/>
    <property type="evidence" value="ECO:0007669"/>
    <property type="project" value="UniProtKB-SubCell"/>
</dbReference>
<evidence type="ECO:0000256" key="4">
    <source>
        <dbReference type="ARBA" id="ARBA00022989"/>
    </source>
</evidence>
<feature type="transmembrane region" description="Helical" evidence="6">
    <location>
        <begin position="404"/>
        <end position="426"/>
    </location>
</feature>
<dbReference type="OrthoDB" id="9775544at2"/>
<dbReference type="InterPro" id="IPR025857">
    <property type="entry name" value="MacB_PCD"/>
</dbReference>
<dbReference type="Pfam" id="PF02687">
    <property type="entry name" value="FtsX"/>
    <property type="match status" value="2"/>
</dbReference>
<feature type="transmembrane region" description="Helical" evidence="6">
    <location>
        <begin position="266"/>
        <end position="290"/>
    </location>
</feature>
<dbReference type="Pfam" id="PF12704">
    <property type="entry name" value="MacB_PCD"/>
    <property type="match status" value="1"/>
</dbReference>
<dbReference type="EMBL" id="VHLG01000017">
    <property type="protein sequence ID" value="TPW27520.1"/>
    <property type="molecule type" value="Genomic_DNA"/>
</dbReference>